<organism evidence="1 2">
    <name type="scientific">Tunturiibacter gelidiferens</name>
    <dbReference type="NCBI Taxonomy" id="3069689"/>
    <lineage>
        <taxon>Bacteria</taxon>
        <taxon>Pseudomonadati</taxon>
        <taxon>Acidobacteriota</taxon>
        <taxon>Terriglobia</taxon>
        <taxon>Terriglobales</taxon>
        <taxon>Acidobacteriaceae</taxon>
        <taxon>Tunturiibacter</taxon>
    </lineage>
</organism>
<dbReference type="Proteomes" id="UP000569005">
    <property type="component" value="Unassembled WGS sequence"/>
</dbReference>
<comment type="caution">
    <text evidence="1">The sequence shown here is derived from an EMBL/GenBank/DDBJ whole genome shotgun (WGS) entry which is preliminary data.</text>
</comment>
<dbReference type="EMBL" id="JACHEA010000001">
    <property type="protein sequence ID" value="MBB5338431.1"/>
    <property type="molecule type" value="Genomic_DNA"/>
</dbReference>
<sequence length="205" mass="22551">MSNTSRIFNSKIFRIAIKCLVVAGIALLAPHSGYTRDKYETLEAQAFGTGTQMGQNIGITLNIYEFSTPADRVNLVQAFEKGQNQGLVNALSKMKAVGHIEITGTLGYDCAYIKMTPTPTGRKIVFVTNRQIRFGEAFFDTQSQSFNLTAGVFELNAQDKSKSTGMLYPQAQLILDKEGQLQLDLSQNPWRLSDVLDWAGTAGVN</sequence>
<evidence type="ECO:0000313" key="2">
    <source>
        <dbReference type="Proteomes" id="UP000569005"/>
    </source>
</evidence>
<keyword evidence="2" id="KW-1185">Reference proteome</keyword>
<name>A0ACC5NV16_9BACT</name>
<evidence type="ECO:0000313" key="1">
    <source>
        <dbReference type="EMBL" id="MBB5338431.1"/>
    </source>
</evidence>
<gene>
    <name evidence="1" type="ORF">HDF13_000764</name>
</gene>
<proteinExistence type="predicted"/>
<protein>
    <submittedName>
        <fullName evidence="1">Uncharacterized protein</fullName>
    </submittedName>
</protein>
<accession>A0ACC5NV16</accession>
<reference evidence="1" key="1">
    <citation type="submission" date="2020-08" db="EMBL/GenBank/DDBJ databases">
        <title>Genomic Encyclopedia of Type Strains, Phase IV (KMG-V): Genome sequencing to study the core and pangenomes of soil and plant-associated prokaryotes.</title>
        <authorList>
            <person name="Whitman W."/>
        </authorList>
    </citation>
    <scope>NUCLEOTIDE SEQUENCE</scope>
    <source>
        <strain evidence="1">M8UP15</strain>
    </source>
</reference>